<gene>
    <name evidence="1" type="ORF">SAMN02746091_01953</name>
</gene>
<sequence>MRKKGFTLIELLVVSAILLILLEAGYSFFINNYRVLQEEKKKAYIESQVKSFMDYVMQSLQMAYQEDIAVKKHDIHTDKDELVIYLPKENSEINLAQDKSNAYKIEIYSLEDEIYITKTNGVSLNKIILDGNIEDFRIETQTEKINIQKPDGTFEEEDVLKYIEIKFTVDYKIRDIKRDYSIKYNIRR</sequence>
<dbReference type="RefSeq" id="WP_073249359.1">
    <property type="nucleotide sequence ID" value="NZ_FQVG01000040.1"/>
</dbReference>
<dbReference type="InterPro" id="IPR012902">
    <property type="entry name" value="N_methyl_site"/>
</dbReference>
<proteinExistence type="predicted"/>
<dbReference type="Pfam" id="PF07963">
    <property type="entry name" value="N_methyl"/>
    <property type="match status" value="1"/>
</dbReference>
<dbReference type="SUPFAM" id="SSF54523">
    <property type="entry name" value="Pili subunits"/>
    <property type="match status" value="1"/>
</dbReference>
<reference evidence="2" key="1">
    <citation type="submission" date="2016-11" db="EMBL/GenBank/DDBJ databases">
        <authorList>
            <person name="Varghese N."/>
            <person name="Submissions S."/>
        </authorList>
    </citation>
    <scope>NUCLEOTIDE SEQUENCE [LARGE SCALE GENOMIC DNA]</scope>
    <source>
        <strain evidence="2">DSM 10124</strain>
    </source>
</reference>
<dbReference type="EMBL" id="FQVG01000040">
    <property type="protein sequence ID" value="SHF18620.1"/>
    <property type="molecule type" value="Genomic_DNA"/>
</dbReference>
<dbReference type="InterPro" id="IPR045584">
    <property type="entry name" value="Pilin-like"/>
</dbReference>
<evidence type="ECO:0000313" key="2">
    <source>
        <dbReference type="Proteomes" id="UP000184423"/>
    </source>
</evidence>
<protein>
    <submittedName>
        <fullName evidence="1">Prepilin-type N-terminal cleavage/methylation domain-containing protein</fullName>
    </submittedName>
</protein>
<keyword evidence="2" id="KW-1185">Reference proteome</keyword>
<dbReference type="AlphaFoldDB" id="A0A1M4ZKM3"/>
<accession>A0A1M4ZKM3</accession>
<evidence type="ECO:0000313" key="1">
    <source>
        <dbReference type="EMBL" id="SHF18620.1"/>
    </source>
</evidence>
<name>A0A1M4ZKM3_9CLOT</name>
<organism evidence="1 2">
    <name type="scientific">Caloramator proteoclasticus DSM 10124</name>
    <dbReference type="NCBI Taxonomy" id="1121262"/>
    <lineage>
        <taxon>Bacteria</taxon>
        <taxon>Bacillati</taxon>
        <taxon>Bacillota</taxon>
        <taxon>Clostridia</taxon>
        <taxon>Eubacteriales</taxon>
        <taxon>Clostridiaceae</taxon>
        <taxon>Caloramator</taxon>
    </lineage>
</organism>
<dbReference type="NCBIfam" id="TIGR02532">
    <property type="entry name" value="IV_pilin_GFxxxE"/>
    <property type="match status" value="1"/>
</dbReference>
<dbReference type="Proteomes" id="UP000184423">
    <property type="component" value="Unassembled WGS sequence"/>
</dbReference>